<evidence type="ECO:0000313" key="3">
    <source>
        <dbReference type="Proteomes" id="UP000015103"/>
    </source>
</evidence>
<dbReference type="PANTHER" id="PTHR20997">
    <property type="entry name" value="EG:BACR42I17.2 PROTEIN-RELATED"/>
    <property type="match status" value="1"/>
</dbReference>
<reference evidence="2" key="1">
    <citation type="submission" date="2015-05" db="UniProtKB">
        <authorList>
            <consortium name="EnsemblMetazoa"/>
        </authorList>
    </citation>
    <scope>IDENTIFICATION</scope>
</reference>
<sequence>MKTIDKIAISYAKKNKHNRRKSPKLKACVNNATDAIEPCLDEGERVHKGVFLEITDSLINFICYKEGDRIALFIAEGGPECLTSKAEVMQQCANETTQKYQKDITADGPTISFNETECMELNEIQKCIVNHLEGCKEPTPANIVNSLFEFVIKRTPCSKYLNKGGSTSLQHTILSFLLPAFAIIISKLVVLRSDILLTLTCGRPKKILGRDFADGIFMAELLKKYYPRMVDLHNYPPANSIANKLKNWQVLNTKVLTPLGINQSDKFLKDVAIGSKGVVEHLLCLIKDKLEEAKKQEKKEMEQGIEYSYSEEVIYFEDEPFQSTVSFAEFKNMKAILAMKEEEIEALNSKLSETFRSYDSPKRSKNRRFVNTGQSMYLF</sequence>
<dbReference type="Gene3D" id="1.10.418.10">
    <property type="entry name" value="Calponin-like domain"/>
    <property type="match status" value="1"/>
</dbReference>
<dbReference type="FunFam" id="1.10.418.10:FF:000059">
    <property type="entry name" value="RIKEN cDNA 6430531B16 gene"/>
    <property type="match status" value="1"/>
</dbReference>
<dbReference type="InterPro" id="IPR009832">
    <property type="entry name" value="DUF1397"/>
</dbReference>
<evidence type="ECO:0000313" key="2">
    <source>
        <dbReference type="EnsemblMetazoa" id="RPRC000481-PA"/>
    </source>
</evidence>
<dbReference type="VEuPathDB" id="VectorBase:RPRC000481"/>
<feature type="domain" description="CH-like" evidence="1">
    <location>
        <begin position="198"/>
        <end position="287"/>
    </location>
</feature>
<dbReference type="GO" id="GO:0005737">
    <property type="term" value="C:cytoplasm"/>
    <property type="evidence" value="ECO:0007669"/>
    <property type="project" value="UniProtKB-ARBA"/>
</dbReference>
<evidence type="ECO:0000259" key="1">
    <source>
        <dbReference type="Pfam" id="PF06294"/>
    </source>
</evidence>
<dbReference type="eggNOG" id="ENOG502S1UK">
    <property type="taxonomic scope" value="Eukaryota"/>
</dbReference>
<dbReference type="EnsemblMetazoa" id="RPRC000481-RA">
    <property type="protein sequence ID" value="RPRC000481-PA"/>
    <property type="gene ID" value="RPRC000481"/>
</dbReference>
<dbReference type="InterPro" id="IPR010441">
    <property type="entry name" value="CH_2"/>
</dbReference>
<keyword evidence="3" id="KW-1185">Reference proteome</keyword>
<dbReference type="HOGENOM" id="CLU_730185_0_0_1"/>
<dbReference type="EMBL" id="ACPB03017248">
    <property type="status" value="NOT_ANNOTATED_CDS"/>
    <property type="molecule type" value="Genomic_DNA"/>
</dbReference>
<dbReference type="PANTHER" id="PTHR20997:SF2">
    <property type="entry name" value="EG:BACR42I17.2 PROTEIN-RELATED"/>
    <property type="match status" value="1"/>
</dbReference>
<dbReference type="AlphaFoldDB" id="T1H8Y2"/>
<dbReference type="Proteomes" id="UP000015103">
    <property type="component" value="Unassembled WGS sequence"/>
</dbReference>
<dbReference type="Pfam" id="PF06294">
    <property type="entry name" value="CH_2"/>
    <property type="match status" value="1"/>
</dbReference>
<accession>T1H8Y2</accession>
<dbReference type="STRING" id="13249.T1H8Y2"/>
<protein>
    <submittedName>
        <fullName evidence="2">CH_2 domain-containing protein</fullName>
    </submittedName>
</protein>
<dbReference type="InParanoid" id="T1H8Y2"/>
<organism evidence="2 3">
    <name type="scientific">Rhodnius prolixus</name>
    <name type="common">Triatomid bug</name>
    <dbReference type="NCBI Taxonomy" id="13249"/>
    <lineage>
        <taxon>Eukaryota</taxon>
        <taxon>Metazoa</taxon>
        <taxon>Ecdysozoa</taxon>
        <taxon>Arthropoda</taxon>
        <taxon>Hexapoda</taxon>
        <taxon>Insecta</taxon>
        <taxon>Pterygota</taxon>
        <taxon>Neoptera</taxon>
        <taxon>Paraneoptera</taxon>
        <taxon>Hemiptera</taxon>
        <taxon>Heteroptera</taxon>
        <taxon>Panheteroptera</taxon>
        <taxon>Cimicomorpha</taxon>
        <taxon>Reduviidae</taxon>
        <taxon>Triatominae</taxon>
        <taxon>Rhodnius</taxon>
    </lineage>
</organism>
<name>T1H8Y2_RHOPR</name>
<dbReference type="InterPro" id="IPR036872">
    <property type="entry name" value="CH_dom_sf"/>
</dbReference>
<dbReference type="Pfam" id="PF07165">
    <property type="entry name" value="DUF1397"/>
    <property type="match status" value="1"/>
</dbReference>
<dbReference type="EMBL" id="ACPB03017249">
    <property type="status" value="NOT_ANNOTATED_CDS"/>
    <property type="molecule type" value="Genomic_DNA"/>
</dbReference>
<proteinExistence type="predicted"/>